<sequence>MLAKNLLSKIQLLKSENKITQLKQIYQFTSQNDKADKKQQYKENLKILEHELLNNPYFDQAHPQFKNKKPKTTLNQKEETLDFMKSLTMEQRVPQHMPQEEQEHNNYKQYLEGYKSPQGPLKWMKQEQKDEIHILIEEKMQQLEDSQLSREEILYDDGRKGIPLSQDPFFQFIKTNKLAREMMIKPGEEFTVKKVIEMALRQDIGPDPSQARSAQKLPKFDKLKDESNLEHSNWNNFNPDQYFSEYSSQTESYLKEFMKPDRKVHHMPLSEAEKRKRNQRQINYYDIHWRNTELISQFMNAASNIKNHKQNRLSKNQQKRVARAIRLAREMALLPYVGSIKPSDKQSLKTLQEDLNQRTKMAINIETGHIYVKGQEPSSSEISQRLQDSLQEAEQQDYELNILEEMPEDKDLIEAQALGQLKKEQQLLSKGVDPETLKSENKHSSSHTSQIEPEVYSQIFPEQFNAYEDYHPIQHIAKNTAKEQLEGSYKKIQERVQKQNITDFAQMLIAEKSSDSKAFPQTIKLEDSDMSVEESLQFVNEIRKMANLPELTQL</sequence>
<evidence type="ECO:0000313" key="5">
    <source>
        <dbReference type="Proteomes" id="UP000054937"/>
    </source>
</evidence>
<evidence type="ECO:0000313" key="4">
    <source>
        <dbReference type="EMBL" id="KRX04932.1"/>
    </source>
</evidence>
<keyword evidence="5" id="KW-1185">Reference proteome</keyword>
<evidence type="ECO:0000256" key="1">
    <source>
        <dbReference type="ARBA" id="ARBA00022980"/>
    </source>
</evidence>
<dbReference type="GO" id="GO:0003735">
    <property type="term" value="F:structural constituent of ribosome"/>
    <property type="evidence" value="ECO:0007669"/>
    <property type="project" value="InterPro"/>
</dbReference>
<dbReference type="GO" id="GO:1990904">
    <property type="term" value="C:ribonucleoprotein complex"/>
    <property type="evidence" value="ECO:0007669"/>
    <property type="project" value="UniProtKB-KW"/>
</dbReference>
<organism evidence="4 5">
    <name type="scientific">Pseudocohnilembus persalinus</name>
    <name type="common">Ciliate</name>
    <dbReference type="NCBI Taxonomy" id="266149"/>
    <lineage>
        <taxon>Eukaryota</taxon>
        <taxon>Sar</taxon>
        <taxon>Alveolata</taxon>
        <taxon>Ciliophora</taxon>
        <taxon>Intramacronucleata</taxon>
        <taxon>Oligohymenophorea</taxon>
        <taxon>Scuticociliatia</taxon>
        <taxon>Philasterida</taxon>
        <taxon>Pseudocohnilembidae</taxon>
        <taxon>Pseudocohnilembus</taxon>
    </lineage>
</organism>
<dbReference type="GO" id="GO:0005840">
    <property type="term" value="C:ribosome"/>
    <property type="evidence" value="ECO:0007669"/>
    <property type="project" value="UniProtKB-KW"/>
</dbReference>
<gene>
    <name evidence="4" type="ORF">PPERSA_06566</name>
</gene>
<reference evidence="4 5" key="1">
    <citation type="journal article" date="2015" name="Sci. Rep.">
        <title>Genome of the facultative scuticociliatosis pathogen Pseudocohnilembus persalinus provides insight into its virulence through horizontal gene transfer.</title>
        <authorList>
            <person name="Xiong J."/>
            <person name="Wang G."/>
            <person name="Cheng J."/>
            <person name="Tian M."/>
            <person name="Pan X."/>
            <person name="Warren A."/>
            <person name="Jiang C."/>
            <person name="Yuan D."/>
            <person name="Miao W."/>
        </authorList>
    </citation>
    <scope>NUCLEOTIDE SEQUENCE [LARGE SCALE GENOMIC DNA]</scope>
    <source>
        <strain evidence="4">36N120E</strain>
    </source>
</reference>
<keyword evidence="1 4" id="KW-0689">Ribosomal protein</keyword>
<dbReference type="OrthoDB" id="311516at2759"/>
<feature type="compositionally biased region" description="Basic and acidic residues" evidence="3">
    <location>
        <begin position="432"/>
        <end position="443"/>
    </location>
</feature>
<dbReference type="InterPro" id="IPR001648">
    <property type="entry name" value="Ribosomal_bS18"/>
</dbReference>
<dbReference type="Gene3D" id="4.10.640.10">
    <property type="entry name" value="Ribosomal protein S18"/>
    <property type="match status" value="1"/>
</dbReference>
<comment type="caution">
    <text evidence="4">The sequence shown here is derived from an EMBL/GenBank/DDBJ whole genome shotgun (WGS) entry which is preliminary data.</text>
</comment>
<proteinExistence type="predicted"/>
<evidence type="ECO:0000256" key="3">
    <source>
        <dbReference type="SAM" id="MobiDB-lite"/>
    </source>
</evidence>
<accession>A0A0V0QRT0</accession>
<dbReference type="Pfam" id="PF01084">
    <property type="entry name" value="Ribosomal_S18"/>
    <property type="match status" value="1"/>
</dbReference>
<dbReference type="AlphaFoldDB" id="A0A0V0QRT0"/>
<dbReference type="SUPFAM" id="SSF46911">
    <property type="entry name" value="Ribosomal protein S18"/>
    <property type="match status" value="1"/>
</dbReference>
<dbReference type="InterPro" id="IPR036870">
    <property type="entry name" value="Ribosomal_bS18_sf"/>
</dbReference>
<dbReference type="GO" id="GO:0006412">
    <property type="term" value="P:translation"/>
    <property type="evidence" value="ECO:0007669"/>
    <property type="project" value="InterPro"/>
</dbReference>
<protein>
    <submittedName>
        <fullName evidence="4">Ribosomal protein S18</fullName>
    </submittedName>
</protein>
<keyword evidence="2" id="KW-0687">Ribonucleoprotein</keyword>
<feature type="region of interest" description="Disordered" evidence="3">
    <location>
        <begin position="430"/>
        <end position="451"/>
    </location>
</feature>
<dbReference type="EMBL" id="LDAU01000110">
    <property type="protein sequence ID" value="KRX04932.1"/>
    <property type="molecule type" value="Genomic_DNA"/>
</dbReference>
<name>A0A0V0QRT0_PSEPJ</name>
<dbReference type="InParanoid" id="A0A0V0QRT0"/>
<dbReference type="Proteomes" id="UP000054937">
    <property type="component" value="Unassembled WGS sequence"/>
</dbReference>
<evidence type="ECO:0000256" key="2">
    <source>
        <dbReference type="ARBA" id="ARBA00023274"/>
    </source>
</evidence>
<dbReference type="OMA" id="KLAREMM"/>